<dbReference type="PANTHER" id="PTHR47667">
    <property type="entry name" value="REGULATOR OF TY1 TRANSPOSITION PROTEIN 107"/>
    <property type="match status" value="1"/>
</dbReference>
<dbReference type="Proteomes" id="UP000054477">
    <property type="component" value="Unassembled WGS sequence"/>
</dbReference>
<name>A0A0C9WW16_9AGAR</name>
<feature type="compositionally biased region" description="Polar residues" evidence="1">
    <location>
        <begin position="8"/>
        <end position="21"/>
    </location>
</feature>
<dbReference type="InterPro" id="IPR036420">
    <property type="entry name" value="BRCT_dom_sf"/>
</dbReference>
<dbReference type="PANTHER" id="PTHR47667:SF1">
    <property type="entry name" value="REGULATOR OF TY1 TRANSPOSITION PROTEIN 107"/>
    <property type="match status" value="1"/>
</dbReference>
<feature type="compositionally biased region" description="Acidic residues" evidence="1">
    <location>
        <begin position="190"/>
        <end position="208"/>
    </location>
</feature>
<dbReference type="InterPro" id="IPR053036">
    <property type="entry name" value="CellCycle_DNARepair_Reg"/>
</dbReference>
<accession>A0A0C9WW16</accession>
<reference evidence="4" key="2">
    <citation type="submission" date="2015-01" db="EMBL/GenBank/DDBJ databases">
        <title>Evolutionary Origins and Diversification of the Mycorrhizal Mutualists.</title>
        <authorList>
            <consortium name="DOE Joint Genome Institute"/>
            <consortium name="Mycorrhizal Genomics Consortium"/>
            <person name="Kohler A."/>
            <person name="Kuo A."/>
            <person name="Nagy L.G."/>
            <person name="Floudas D."/>
            <person name="Copeland A."/>
            <person name="Barry K.W."/>
            <person name="Cichocki N."/>
            <person name="Veneault-Fourrey C."/>
            <person name="LaButti K."/>
            <person name="Lindquist E.A."/>
            <person name="Lipzen A."/>
            <person name="Lundell T."/>
            <person name="Morin E."/>
            <person name="Murat C."/>
            <person name="Riley R."/>
            <person name="Ohm R."/>
            <person name="Sun H."/>
            <person name="Tunlid A."/>
            <person name="Henrissat B."/>
            <person name="Grigoriev I.V."/>
            <person name="Hibbett D.S."/>
            <person name="Martin F."/>
        </authorList>
    </citation>
    <scope>NUCLEOTIDE SEQUENCE [LARGE SCALE GENOMIC DNA]</scope>
    <source>
        <strain evidence="4">LaAM-08-1</strain>
    </source>
</reference>
<dbReference type="EMBL" id="KN838873">
    <property type="protein sequence ID" value="KIJ92958.1"/>
    <property type="molecule type" value="Genomic_DNA"/>
</dbReference>
<dbReference type="STRING" id="1095629.A0A0C9WW16"/>
<reference evidence="3 4" key="1">
    <citation type="submission" date="2014-04" db="EMBL/GenBank/DDBJ databases">
        <authorList>
            <consortium name="DOE Joint Genome Institute"/>
            <person name="Kuo A."/>
            <person name="Kohler A."/>
            <person name="Nagy L.G."/>
            <person name="Floudas D."/>
            <person name="Copeland A."/>
            <person name="Barry K.W."/>
            <person name="Cichocki N."/>
            <person name="Veneault-Fourrey C."/>
            <person name="LaButti K."/>
            <person name="Lindquist E.A."/>
            <person name="Lipzen A."/>
            <person name="Lundell T."/>
            <person name="Morin E."/>
            <person name="Murat C."/>
            <person name="Sun H."/>
            <person name="Tunlid A."/>
            <person name="Henrissat B."/>
            <person name="Grigoriev I.V."/>
            <person name="Hibbett D.S."/>
            <person name="Martin F."/>
            <person name="Nordberg H.P."/>
            <person name="Cantor M.N."/>
            <person name="Hua S.X."/>
        </authorList>
    </citation>
    <scope>NUCLEOTIDE SEQUENCE [LARGE SCALE GENOMIC DNA]</scope>
    <source>
        <strain evidence="3 4">LaAM-08-1</strain>
    </source>
</reference>
<evidence type="ECO:0000259" key="2">
    <source>
        <dbReference type="Pfam" id="PF12738"/>
    </source>
</evidence>
<dbReference type="GO" id="GO:0006302">
    <property type="term" value="P:double-strand break repair"/>
    <property type="evidence" value="ECO:0007669"/>
    <property type="project" value="TreeGrafter"/>
</dbReference>
<dbReference type="HOGENOM" id="CLU_877353_0_0_1"/>
<keyword evidence="4" id="KW-1185">Reference proteome</keyword>
<feature type="region of interest" description="Disordered" evidence="1">
    <location>
        <begin position="1"/>
        <end position="34"/>
    </location>
</feature>
<gene>
    <name evidence="3" type="ORF">K443DRAFT_125763</name>
</gene>
<organism evidence="3 4">
    <name type="scientific">Laccaria amethystina LaAM-08-1</name>
    <dbReference type="NCBI Taxonomy" id="1095629"/>
    <lineage>
        <taxon>Eukaryota</taxon>
        <taxon>Fungi</taxon>
        <taxon>Dikarya</taxon>
        <taxon>Basidiomycota</taxon>
        <taxon>Agaricomycotina</taxon>
        <taxon>Agaricomycetes</taxon>
        <taxon>Agaricomycetidae</taxon>
        <taxon>Agaricales</taxon>
        <taxon>Agaricineae</taxon>
        <taxon>Hydnangiaceae</taxon>
        <taxon>Laccaria</taxon>
    </lineage>
</organism>
<dbReference type="InterPro" id="IPR001357">
    <property type="entry name" value="BRCT_dom"/>
</dbReference>
<dbReference type="Gene3D" id="3.40.50.10190">
    <property type="entry name" value="BRCT domain"/>
    <property type="match status" value="1"/>
</dbReference>
<sequence length="317" mass="35555">MSRHNLDLINQKNQRKTTTPPNAGMHLHASQRGDDHATLKDAAHIITNSHRFEGSGEVEAGVNVVTDQWVDRSLVLGRMQQPQLYSSDLTMIFSGVVACAAELPTSDLEVLSAGITALGGQWRTGLTKDVTHLFAITPNSQKYATALHFQELTNRAIFLSRAIRLFAGWRDAVEVGIQRCGGEFVRYAADDEEGEEDPDEEVQEQQEWEMDRKDADTLKGCDILVTRWRSGWPYVRAKTCPVSKRLLLHRNMQKVFDIVQMRSSLKTLCSGGMWNTLNHFRFTASLISISTVIQYKELPTFADLGLSTIIEDAVVYS</sequence>
<evidence type="ECO:0000256" key="1">
    <source>
        <dbReference type="SAM" id="MobiDB-lite"/>
    </source>
</evidence>
<feature type="region of interest" description="Disordered" evidence="1">
    <location>
        <begin position="190"/>
        <end position="209"/>
    </location>
</feature>
<dbReference type="GO" id="GO:1990683">
    <property type="term" value="P:DNA double-strand break attachment to nuclear envelope"/>
    <property type="evidence" value="ECO:0007669"/>
    <property type="project" value="TreeGrafter"/>
</dbReference>
<dbReference type="GO" id="GO:0005634">
    <property type="term" value="C:nucleus"/>
    <property type="evidence" value="ECO:0007669"/>
    <property type="project" value="TreeGrafter"/>
</dbReference>
<dbReference type="AlphaFoldDB" id="A0A0C9WW16"/>
<dbReference type="GO" id="GO:0035361">
    <property type="term" value="C:Cul8-RING ubiquitin ligase complex"/>
    <property type="evidence" value="ECO:0007669"/>
    <property type="project" value="TreeGrafter"/>
</dbReference>
<protein>
    <submittedName>
        <fullName evidence="3">Unplaced genomic scaffold K443scaffold_338, whole genome shotgun sequence</fullName>
    </submittedName>
</protein>
<evidence type="ECO:0000313" key="3">
    <source>
        <dbReference type="EMBL" id="KIJ92958.1"/>
    </source>
</evidence>
<proteinExistence type="predicted"/>
<dbReference type="SUPFAM" id="SSF52113">
    <property type="entry name" value="BRCT domain"/>
    <property type="match status" value="1"/>
</dbReference>
<evidence type="ECO:0000313" key="4">
    <source>
        <dbReference type="Proteomes" id="UP000054477"/>
    </source>
</evidence>
<dbReference type="OrthoDB" id="342264at2759"/>
<feature type="domain" description="BRCT" evidence="2">
    <location>
        <begin position="97"/>
        <end position="147"/>
    </location>
</feature>
<dbReference type="Pfam" id="PF12738">
    <property type="entry name" value="PTCB-BRCT"/>
    <property type="match status" value="1"/>
</dbReference>